<accession>A0A840STS5</accession>
<dbReference type="RefSeq" id="WP_184149952.1">
    <property type="nucleotide sequence ID" value="NZ_JACHFM010000002.1"/>
</dbReference>
<dbReference type="InterPro" id="IPR014605">
    <property type="entry name" value="Sig_resp-reg_PhyR"/>
</dbReference>
<dbReference type="InterPro" id="IPR011006">
    <property type="entry name" value="CheY-like_superfamily"/>
</dbReference>
<keyword evidence="5" id="KW-1185">Reference proteome</keyword>
<dbReference type="Gene3D" id="1.10.10.10">
    <property type="entry name" value="Winged helix-like DNA-binding domain superfamily/Winged helix DNA-binding domain"/>
    <property type="match status" value="1"/>
</dbReference>
<organism evidence="4 5">
    <name type="scientific">Amaricoccus macauensis</name>
    <dbReference type="NCBI Taxonomy" id="57001"/>
    <lineage>
        <taxon>Bacteria</taxon>
        <taxon>Pseudomonadati</taxon>
        <taxon>Pseudomonadota</taxon>
        <taxon>Alphaproteobacteria</taxon>
        <taxon>Rhodobacterales</taxon>
        <taxon>Paracoccaceae</taxon>
        <taxon>Amaricoccus</taxon>
    </lineage>
</organism>
<dbReference type="Pfam" id="PF22233">
    <property type="entry name" value="PhyR_sigma-like"/>
    <property type="match status" value="1"/>
</dbReference>
<dbReference type="Pfam" id="PF00072">
    <property type="entry name" value="Response_reg"/>
    <property type="match status" value="1"/>
</dbReference>
<dbReference type="InterPro" id="IPR001789">
    <property type="entry name" value="Sig_transdc_resp-reg_receiver"/>
</dbReference>
<dbReference type="Gene3D" id="1.10.1740.10">
    <property type="match status" value="1"/>
</dbReference>
<dbReference type="InterPro" id="IPR053866">
    <property type="entry name" value="PhyR_sigma2"/>
</dbReference>
<gene>
    <name evidence="4" type="ORF">HNP73_002629</name>
</gene>
<reference evidence="4 5" key="1">
    <citation type="submission" date="2020-08" db="EMBL/GenBank/DDBJ databases">
        <title>Genomic Encyclopedia of Type Strains, Phase IV (KMG-IV): sequencing the most valuable type-strain genomes for metagenomic binning, comparative biology and taxonomic classification.</title>
        <authorList>
            <person name="Goeker M."/>
        </authorList>
    </citation>
    <scope>NUCLEOTIDE SEQUENCE [LARGE SCALE GENOMIC DNA]</scope>
    <source>
        <strain evidence="4 5">DSM 101730</strain>
    </source>
</reference>
<dbReference type="Gene3D" id="3.40.50.2300">
    <property type="match status" value="1"/>
</dbReference>
<dbReference type="AlphaFoldDB" id="A0A840STS5"/>
<name>A0A840STS5_9RHOB</name>
<dbReference type="PANTHER" id="PTHR44591:SF20">
    <property type="entry name" value="PROTEIN PILH"/>
    <property type="match status" value="1"/>
</dbReference>
<dbReference type="NCBIfam" id="NF006623">
    <property type="entry name" value="PRK09191.1"/>
    <property type="match status" value="1"/>
</dbReference>
<dbReference type="EMBL" id="JACHFM010000002">
    <property type="protein sequence ID" value="MBB5222693.1"/>
    <property type="molecule type" value="Genomic_DNA"/>
</dbReference>
<dbReference type="Proteomes" id="UP000549457">
    <property type="component" value="Unassembled WGS sequence"/>
</dbReference>
<feature type="modified residue" description="4-aspartylphosphate" evidence="2">
    <location>
        <position position="193"/>
    </location>
</feature>
<dbReference type="PROSITE" id="PS50110">
    <property type="entry name" value="RESPONSE_REGULATORY"/>
    <property type="match status" value="1"/>
</dbReference>
<feature type="domain" description="Response regulatory" evidence="3">
    <location>
        <begin position="143"/>
        <end position="256"/>
    </location>
</feature>
<keyword evidence="1 2" id="KW-0597">Phosphoprotein</keyword>
<dbReference type="SUPFAM" id="SSF52172">
    <property type="entry name" value="CheY-like"/>
    <property type="match status" value="1"/>
</dbReference>
<dbReference type="SMART" id="SM00448">
    <property type="entry name" value="REC"/>
    <property type="match status" value="1"/>
</dbReference>
<dbReference type="InterPro" id="IPR036388">
    <property type="entry name" value="WH-like_DNA-bd_sf"/>
</dbReference>
<dbReference type="CDD" id="cd17540">
    <property type="entry name" value="REC_PhyR"/>
    <property type="match status" value="1"/>
</dbReference>
<dbReference type="PANTHER" id="PTHR44591">
    <property type="entry name" value="STRESS RESPONSE REGULATOR PROTEIN 1"/>
    <property type="match status" value="1"/>
</dbReference>
<evidence type="ECO:0000313" key="5">
    <source>
        <dbReference type="Proteomes" id="UP000549457"/>
    </source>
</evidence>
<dbReference type="InterPro" id="IPR053867">
    <property type="entry name" value="PhyR_sigma4"/>
</dbReference>
<dbReference type="GO" id="GO:0000160">
    <property type="term" value="P:phosphorelay signal transduction system"/>
    <property type="evidence" value="ECO:0007669"/>
    <property type="project" value="InterPro"/>
</dbReference>
<comment type="caution">
    <text evidence="4">The sequence shown here is derived from an EMBL/GenBank/DDBJ whole genome shotgun (WGS) entry which is preliminary data.</text>
</comment>
<evidence type="ECO:0000256" key="2">
    <source>
        <dbReference type="PROSITE-ProRule" id="PRU00169"/>
    </source>
</evidence>
<evidence type="ECO:0000259" key="3">
    <source>
        <dbReference type="PROSITE" id="PS50110"/>
    </source>
</evidence>
<sequence>MPASLSQEIAPHLPYLRRYARALTGSQQSGDAHVTACLEAIVADPTILDLGAGAKVGVFRLFQDLWHGLGIEPGEGDDVAPGERTARERLAKVAPESRQVLLLTTLEGFRPEEVALITGRSVPEIHELIATAVAEIDRQIATRVLIIEDEPLISLDLAEIVESLGHEVSTIARTAGQAVQAAGAEPPGLVLADIQLADGSSGLDAVREILTMFAVPVIFITSFPERLLTGKRPEPTFLITKPYDPNAVKAAISQALFFRTAASLDA</sequence>
<proteinExistence type="predicted"/>
<dbReference type="Pfam" id="PF22029">
    <property type="entry name" value="PhyR_sigma2"/>
    <property type="match status" value="1"/>
</dbReference>
<evidence type="ECO:0000256" key="1">
    <source>
        <dbReference type="ARBA" id="ARBA00022553"/>
    </source>
</evidence>
<dbReference type="PIRSF" id="PIRSF036400">
    <property type="entry name" value="RR_Ctr_UCP036400"/>
    <property type="match status" value="1"/>
</dbReference>
<dbReference type="InterPro" id="IPR050595">
    <property type="entry name" value="Bact_response_regulator"/>
</dbReference>
<evidence type="ECO:0000313" key="4">
    <source>
        <dbReference type="EMBL" id="MBB5222693.1"/>
    </source>
</evidence>
<protein>
    <submittedName>
        <fullName evidence="4">CheY-like chemotaxis protein</fullName>
    </submittedName>
</protein>